<name>A0A2J6SH87_9HELO</name>
<dbReference type="STRING" id="1095630.A0A2J6SH87"/>
<sequence>MPTNVTRTGMVYEMENNSIKVRRRIKDGRVHINQLILAAGITRSKIRRILSISGIPTIGSKYGGTWVEIKKARDICETFEVAEVFQPLFKSDLGQLKRIVGGKLLSEEVLESQSDSVELHRTPLAIDIDGLIKQAQSQRH</sequence>
<dbReference type="EMBL" id="KZ613913">
    <property type="protein sequence ID" value="PMD50119.1"/>
    <property type="molecule type" value="Genomic_DNA"/>
</dbReference>
<feature type="domain" description="HTH APSES-type" evidence="1">
    <location>
        <begin position="1"/>
        <end position="100"/>
    </location>
</feature>
<dbReference type="PROSITE" id="PS51299">
    <property type="entry name" value="HTH_APSES"/>
    <property type="match status" value="1"/>
</dbReference>
<dbReference type="RefSeq" id="XP_024727023.1">
    <property type="nucleotide sequence ID" value="XM_024884136.1"/>
</dbReference>
<evidence type="ECO:0000259" key="1">
    <source>
        <dbReference type="PROSITE" id="PS51299"/>
    </source>
</evidence>
<proteinExistence type="predicted"/>
<dbReference type="GO" id="GO:0003677">
    <property type="term" value="F:DNA binding"/>
    <property type="evidence" value="ECO:0007669"/>
    <property type="project" value="InterPro"/>
</dbReference>
<gene>
    <name evidence="2" type="ORF">K444DRAFT_637544</name>
</gene>
<dbReference type="InterPro" id="IPR036887">
    <property type="entry name" value="HTH_APSES_sf"/>
</dbReference>
<dbReference type="Gene3D" id="3.10.260.10">
    <property type="entry name" value="Transcription regulator HTH, APSES-type DNA-binding domain"/>
    <property type="match status" value="1"/>
</dbReference>
<organism evidence="2 3">
    <name type="scientific">Hyaloscypha bicolor E</name>
    <dbReference type="NCBI Taxonomy" id="1095630"/>
    <lineage>
        <taxon>Eukaryota</taxon>
        <taxon>Fungi</taxon>
        <taxon>Dikarya</taxon>
        <taxon>Ascomycota</taxon>
        <taxon>Pezizomycotina</taxon>
        <taxon>Leotiomycetes</taxon>
        <taxon>Helotiales</taxon>
        <taxon>Hyaloscyphaceae</taxon>
        <taxon>Hyaloscypha</taxon>
        <taxon>Hyaloscypha bicolor</taxon>
    </lineage>
</organism>
<dbReference type="SUPFAM" id="SSF54616">
    <property type="entry name" value="DNA-binding domain of Mlu1-box binding protein MBP1"/>
    <property type="match status" value="1"/>
</dbReference>
<dbReference type="GeneID" id="36592213"/>
<accession>A0A2J6SH87</accession>
<evidence type="ECO:0000313" key="2">
    <source>
        <dbReference type="EMBL" id="PMD50119.1"/>
    </source>
</evidence>
<keyword evidence="3" id="KW-1185">Reference proteome</keyword>
<evidence type="ECO:0000313" key="3">
    <source>
        <dbReference type="Proteomes" id="UP000235371"/>
    </source>
</evidence>
<protein>
    <recommendedName>
        <fullName evidence="1">HTH APSES-type domain-containing protein</fullName>
    </recommendedName>
</protein>
<reference evidence="2 3" key="1">
    <citation type="submission" date="2016-04" db="EMBL/GenBank/DDBJ databases">
        <title>A degradative enzymes factory behind the ericoid mycorrhizal symbiosis.</title>
        <authorList>
            <consortium name="DOE Joint Genome Institute"/>
            <person name="Martino E."/>
            <person name="Morin E."/>
            <person name="Grelet G."/>
            <person name="Kuo A."/>
            <person name="Kohler A."/>
            <person name="Daghino S."/>
            <person name="Barry K."/>
            <person name="Choi C."/>
            <person name="Cichocki N."/>
            <person name="Clum A."/>
            <person name="Copeland A."/>
            <person name="Hainaut M."/>
            <person name="Haridas S."/>
            <person name="Labutti K."/>
            <person name="Lindquist E."/>
            <person name="Lipzen A."/>
            <person name="Khouja H.-R."/>
            <person name="Murat C."/>
            <person name="Ohm R."/>
            <person name="Olson A."/>
            <person name="Spatafora J."/>
            <person name="Veneault-Fourrey C."/>
            <person name="Henrissat B."/>
            <person name="Grigoriev I."/>
            <person name="Martin F."/>
            <person name="Perotto S."/>
        </authorList>
    </citation>
    <scope>NUCLEOTIDE SEQUENCE [LARGE SCALE GENOMIC DNA]</scope>
    <source>
        <strain evidence="2 3">E</strain>
    </source>
</reference>
<dbReference type="AlphaFoldDB" id="A0A2J6SH87"/>
<dbReference type="Proteomes" id="UP000235371">
    <property type="component" value="Unassembled WGS sequence"/>
</dbReference>
<dbReference type="InterPro" id="IPR003163">
    <property type="entry name" value="Tscrpt_reg_HTH_APSES-type"/>
</dbReference>
<dbReference type="InParanoid" id="A0A2J6SH87"/>